<dbReference type="AlphaFoldDB" id="A0A841L4F9"/>
<evidence type="ECO:0000313" key="2">
    <source>
        <dbReference type="EMBL" id="MBB6227739.1"/>
    </source>
</evidence>
<name>A0A841L4F9_9SPHN</name>
<proteinExistence type="predicted"/>
<reference evidence="2 3" key="1">
    <citation type="submission" date="2020-08" db="EMBL/GenBank/DDBJ databases">
        <title>Genomic Encyclopedia of Type Strains, Phase IV (KMG-IV): sequencing the most valuable type-strain genomes for metagenomic binning, comparative biology and taxonomic classification.</title>
        <authorList>
            <person name="Goeker M."/>
        </authorList>
    </citation>
    <scope>NUCLEOTIDE SEQUENCE [LARGE SCALE GENOMIC DNA]</scope>
    <source>
        <strain evidence="2 3">DSM 102189</strain>
    </source>
</reference>
<gene>
    <name evidence="2" type="ORF">FHS79_001918</name>
</gene>
<feature type="transmembrane region" description="Helical" evidence="1">
    <location>
        <begin position="41"/>
        <end position="59"/>
    </location>
</feature>
<keyword evidence="1" id="KW-1133">Transmembrane helix</keyword>
<keyword evidence="3" id="KW-1185">Reference proteome</keyword>
<evidence type="ECO:0000256" key="1">
    <source>
        <dbReference type="SAM" id="Phobius"/>
    </source>
</evidence>
<evidence type="ECO:0000313" key="3">
    <source>
        <dbReference type="Proteomes" id="UP000538147"/>
    </source>
</evidence>
<protein>
    <submittedName>
        <fullName evidence="2">Uncharacterized protein</fullName>
    </submittedName>
</protein>
<accession>A0A841L4F9</accession>
<organism evidence="2 3">
    <name type="scientific">Polymorphobacter multimanifer</name>
    <dbReference type="NCBI Taxonomy" id="1070431"/>
    <lineage>
        <taxon>Bacteria</taxon>
        <taxon>Pseudomonadati</taxon>
        <taxon>Pseudomonadota</taxon>
        <taxon>Alphaproteobacteria</taxon>
        <taxon>Sphingomonadales</taxon>
        <taxon>Sphingosinicellaceae</taxon>
        <taxon>Polymorphobacter</taxon>
    </lineage>
</organism>
<keyword evidence="1" id="KW-0472">Membrane</keyword>
<sequence>MRNSTSRQTDRQTVLTRIGSVTGFTLSGCFGAWAIVDAPRMAPLLIAAIVTFILGLVLARRATKTLYGR</sequence>
<feature type="transmembrane region" description="Helical" evidence="1">
    <location>
        <begin position="14"/>
        <end position="35"/>
    </location>
</feature>
<dbReference type="PROSITE" id="PS51257">
    <property type="entry name" value="PROKAR_LIPOPROTEIN"/>
    <property type="match status" value="1"/>
</dbReference>
<dbReference type="EMBL" id="JACIIV010000012">
    <property type="protein sequence ID" value="MBB6227739.1"/>
    <property type="molecule type" value="Genomic_DNA"/>
</dbReference>
<comment type="caution">
    <text evidence="2">The sequence shown here is derived from an EMBL/GenBank/DDBJ whole genome shotgun (WGS) entry which is preliminary data.</text>
</comment>
<dbReference type="RefSeq" id="WP_184198865.1">
    <property type="nucleotide sequence ID" value="NZ_BMOX01000102.1"/>
</dbReference>
<keyword evidence="1" id="KW-0812">Transmembrane</keyword>
<dbReference type="Proteomes" id="UP000538147">
    <property type="component" value="Unassembled WGS sequence"/>
</dbReference>